<dbReference type="EMBL" id="JBHSBY010000127">
    <property type="protein sequence ID" value="MFC4197803.1"/>
    <property type="molecule type" value="Genomic_DNA"/>
</dbReference>
<proteinExistence type="predicted"/>
<reference evidence="2" key="1">
    <citation type="journal article" date="2019" name="Int. J. Syst. Evol. Microbiol.">
        <title>The Global Catalogue of Microorganisms (GCM) 10K type strain sequencing project: providing services to taxonomists for standard genome sequencing and annotation.</title>
        <authorList>
            <consortium name="The Broad Institute Genomics Platform"/>
            <consortium name="The Broad Institute Genome Sequencing Center for Infectious Disease"/>
            <person name="Wu L."/>
            <person name="Ma J."/>
        </authorList>
    </citation>
    <scope>NUCLEOTIDE SEQUENCE [LARGE SCALE GENOMIC DNA]</scope>
    <source>
        <strain evidence="2">CCM 8689</strain>
    </source>
</reference>
<protein>
    <submittedName>
        <fullName evidence="1">Uncharacterized protein</fullName>
    </submittedName>
</protein>
<evidence type="ECO:0000313" key="1">
    <source>
        <dbReference type="EMBL" id="MFC4197803.1"/>
    </source>
</evidence>
<organism evidence="1 2">
    <name type="scientific">Pedobacter jamesrossensis</name>
    <dbReference type="NCBI Taxonomy" id="1908238"/>
    <lineage>
        <taxon>Bacteria</taxon>
        <taxon>Pseudomonadati</taxon>
        <taxon>Bacteroidota</taxon>
        <taxon>Sphingobacteriia</taxon>
        <taxon>Sphingobacteriales</taxon>
        <taxon>Sphingobacteriaceae</taxon>
        <taxon>Pedobacter</taxon>
    </lineage>
</organism>
<dbReference type="Proteomes" id="UP001595792">
    <property type="component" value="Unassembled WGS sequence"/>
</dbReference>
<comment type="caution">
    <text evidence="1">The sequence shown here is derived from an EMBL/GenBank/DDBJ whole genome shotgun (WGS) entry which is preliminary data.</text>
</comment>
<name>A0ABV8NPN8_9SPHI</name>
<accession>A0ABV8NPN8</accession>
<gene>
    <name evidence="1" type="ORF">ACFOUY_13945</name>
</gene>
<evidence type="ECO:0000313" key="2">
    <source>
        <dbReference type="Proteomes" id="UP001595792"/>
    </source>
</evidence>
<dbReference type="RefSeq" id="WP_378961443.1">
    <property type="nucleotide sequence ID" value="NZ_JBHRXC010000016.1"/>
</dbReference>
<keyword evidence="2" id="KW-1185">Reference proteome</keyword>
<sequence>MKDFVELDEHIAMKSFDGMRLSWADPQINEFWYKNSTSEFFHRLAFCYVDQISSDYVDL</sequence>